<dbReference type="SUPFAM" id="SSF55073">
    <property type="entry name" value="Nucleotide cyclase"/>
    <property type="match status" value="1"/>
</dbReference>
<feature type="domain" description="GGDEF" evidence="4">
    <location>
        <begin position="388"/>
        <end position="524"/>
    </location>
</feature>
<proteinExistence type="predicted"/>
<dbReference type="InterPro" id="IPR029787">
    <property type="entry name" value="Nucleotide_cyclase"/>
</dbReference>
<feature type="transmembrane region" description="Helical" evidence="3">
    <location>
        <begin position="310"/>
        <end position="334"/>
    </location>
</feature>
<sequence length="546" mass="60087">MNFEVLKFKNIRRAVLAAILLPFVFMITEGAVLIRSSLMQYRTLENDHLFADVLARGGSIAANEILAELVATRTYINNPDEITRAAMMERRGALDSERARFNASLPPAEALDLGLQSQLSDLRLAYSRIVAARSAVDRGYYGKGGNPVHIYGQAGLKQLGLVSSLSSRIHDPVLMRKSSELMSILLTYYGERLIGNLGQRYFDQADFSAMSHEQLVQGEMMLGNGMDRLRFHSSSPVVREILAYRAQPDEVWADTFTKAMVSGALRPDKAIRDKWIGIQNERLDFLRQKIASVTDDIHVTGQKLSMRSHIHMTIVLALSSGLVLLVALIVALAVRGIRLVARVTGERELLINELRNAAQTDLLTGLYNRRGFEAAALALLMQAEYGSRWISVVLFDLDHFKKINDAYGHDAGDVVLKHVASIARESFRSFDLLVRHGGEEFMALLPDSTPEDAAIVAERVRLAIEAADIALPSGERLRVTASFGCAGRANAVSNRNFDDLVKRADLALYAAKASGRNCVVAGPIVPSAASQEERRKAAGGTHDFRG</sequence>
<reference evidence="5 6" key="1">
    <citation type="submission" date="2020-10" db="EMBL/GenBank/DDBJ databases">
        <title>Sequencing the genomes of 1000 actinobacteria strains.</title>
        <authorList>
            <person name="Klenk H.-P."/>
        </authorList>
    </citation>
    <scope>NUCLEOTIDE SEQUENCE [LARGE SCALE GENOMIC DNA]</scope>
    <source>
        <strain evidence="5 6">DSM 7307</strain>
    </source>
</reference>
<organism evidence="5 6">
    <name type="scientific">Rhizobium viscosum</name>
    <name type="common">Arthrobacter viscosus</name>
    <dbReference type="NCBI Taxonomy" id="1673"/>
    <lineage>
        <taxon>Bacteria</taxon>
        <taxon>Pseudomonadati</taxon>
        <taxon>Pseudomonadota</taxon>
        <taxon>Alphaproteobacteria</taxon>
        <taxon>Hyphomicrobiales</taxon>
        <taxon>Rhizobiaceae</taxon>
        <taxon>Rhizobium/Agrobacterium group</taxon>
        <taxon>Rhizobium</taxon>
    </lineage>
</organism>
<dbReference type="PANTHER" id="PTHR45138:SF9">
    <property type="entry name" value="DIGUANYLATE CYCLASE DGCM-RELATED"/>
    <property type="match status" value="1"/>
</dbReference>
<dbReference type="Proteomes" id="UP000620262">
    <property type="component" value="Unassembled WGS sequence"/>
</dbReference>
<dbReference type="Gene3D" id="3.30.70.270">
    <property type="match status" value="1"/>
</dbReference>
<keyword evidence="6" id="KW-1185">Reference proteome</keyword>
<dbReference type="PANTHER" id="PTHR45138">
    <property type="entry name" value="REGULATORY COMPONENTS OF SENSORY TRANSDUCTION SYSTEM"/>
    <property type="match status" value="1"/>
</dbReference>
<keyword evidence="3" id="KW-1133">Transmembrane helix</keyword>
<name>A0ABR9INJ2_RHIVS</name>
<dbReference type="NCBIfam" id="TIGR00254">
    <property type="entry name" value="GGDEF"/>
    <property type="match status" value="1"/>
</dbReference>
<comment type="caution">
    <text evidence="5">The sequence shown here is derived from an EMBL/GenBank/DDBJ whole genome shotgun (WGS) entry which is preliminary data.</text>
</comment>
<dbReference type="CDD" id="cd01949">
    <property type="entry name" value="GGDEF"/>
    <property type="match status" value="1"/>
</dbReference>
<protein>
    <recommendedName>
        <fullName evidence="1">diguanylate cyclase</fullName>
        <ecNumber evidence="1">2.7.7.65</ecNumber>
    </recommendedName>
</protein>
<evidence type="ECO:0000259" key="4">
    <source>
        <dbReference type="PROSITE" id="PS50887"/>
    </source>
</evidence>
<evidence type="ECO:0000256" key="1">
    <source>
        <dbReference type="ARBA" id="ARBA00012528"/>
    </source>
</evidence>
<dbReference type="PROSITE" id="PS50887">
    <property type="entry name" value="GGDEF"/>
    <property type="match status" value="1"/>
</dbReference>
<evidence type="ECO:0000256" key="3">
    <source>
        <dbReference type="SAM" id="Phobius"/>
    </source>
</evidence>
<keyword evidence="3" id="KW-0472">Membrane</keyword>
<accession>A0ABR9INJ2</accession>
<gene>
    <name evidence="5" type="ORF">H4W29_001920</name>
</gene>
<evidence type="ECO:0000313" key="5">
    <source>
        <dbReference type="EMBL" id="MBE1504739.1"/>
    </source>
</evidence>
<dbReference type="InterPro" id="IPR050469">
    <property type="entry name" value="Diguanylate_Cyclase"/>
</dbReference>
<dbReference type="SMART" id="SM00267">
    <property type="entry name" value="GGDEF"/>
    <property type="match status" value="1"/>
</dbReference>
<dbReference type="Pfam" id="PF00990">
    <property type="entry name" value="GGDEF"/>
    <property type="match status" value="1"/>
</dbReference>
<evidence type="ECO:0000313" key="6">
    <source>
        <dbReference type="Proteomes" id="UP000620262"/>
    </source>
</evidence>
<comment type="catalytic activity">
    <reaction evidence="2">
        <text>2 GTP = 3',3'-c-di-GMP + 2 diphosphate</text>
        <dbReference type="Rhea" id="RHEA:24898"/>
        <dbReference type="ChEBI" id="CHEBI:33019"/>
        <dbReference type="ChEBI" id="CHEBI:37565"/>
        <dbReference type="ChEBI" id="CHEBI:58805"/>
        <dbReference type="EC" id="2.7.7.65"/>
    </reaction>
</comment>
<dbReference type="EC" id="2.7.7.65" evidence="1"/>
<keyword evidence="3" id="KW-0812">Transmembrane</keyword>
<evidence type="ECO:0000256" key="2">
    <source>
        <dbReference type="ARBA" id="ARBA00034247"/>
    </source>
</evidence>
<dbReference type="InterPro" id="IPR043128">
    <property type="entry name" value="Rev_trsase/Diguanyl_cyclase"/>
</dbReference>
<dbReference type="EMBL" id="JADBEC010000001">
    <property type="protein sequence ID" value="MBE1504739.1"/>
    <property type="molecule type" value="Genomic_DNA"/>
</dbReference>
<dbReference type="InterPro" id="IPR000160">
    <property type="entry name" value="GGDEF_dom"/>
</dbReference>